<evidence type="ECO:0000259" key="1">
    <source>
        <dbReference type="Pfam" id="PF12697"/>
    </source>
</evidence>
<comment type="caution">
    <text evidence="2">The sequence shown here is derived from an EMBL/GenBank/DDBJ whole genome shotgun (WGS) entry which is preliminary data.</text>
</comment>
<accession>A0A5J4KJH9</accession>
<evidence type="ECO:0000313" key="3">
    <source>
        <dbReference type="Proteomes" id="UP000326912"/>
    </source>
</evidence>
<dbReference type="Proteomes" id="UP000326912">
    <property type="component" value="Unassembled WGS sequence"/>
</dbReference>
<dbReference type="Gene3D" id="3.40.50.1820">
    <property type="entry name" value="alpha/beta hydrolase"/>
    <property type="match status" value="1"/>
</dbReference>
<dbReference type="Pfam" id="PF12697">
    <property type="entry name" value="Abhydrolase_6"/>
    <property type="match status" value="1"/>
</dbReference>
<sequence>MRTVISKDGTPIAFDQSGQGPALILVAGALCSRLSWSGPELAKLLAPYFTVYNYDRRGRGDSGDTRPYAVMREIEDIEVLIDEAGGSAYLYGHSSGLLLLLKQP</sequence>
<evidence type="ECO:0000313" key="2">
    <source>
        <dbReference type="EMBL" id="GER86311.1"/>
    </source>
</evidence>
<dbReference type="InterPro" id="IPR029058">
    <property type="entry name" value="AB_hydrolase_fold"/>
</dbReference>
<organism evidence="2 3">
    <name type="scientific">Dictyobacter vulcani</name>
    <dbReference type="NCBI Taxonomy" id="2607529"/>
    <lineage>
        <taxon>Bacteria</taxon>
        <taxon>Bacillati</taxon>
        <taxon>Chloroflexota</taxon>
        <taxon>Ktedonobacteria</taxon>
        <taxon>Ktedonobacterales</taxon>
        <taxon>Dictyobacteraceae</taxon>
        <taxon>Dictyobacter</taxon>
    </lineage>
</organism>
<dbReference type="AlphaFoldDB" id="A0A5J4KJH9"/>
<reference evidence="2 3" key="1">
    <citation type="submission" date="2019-10" db="EMBL/GenBank/DDBJ databases">
        <title>Dictyobacter vulcani sp. nov., within the class Ktedonobacteria, isolated from soil of volcanic Mt. Zao.</title>
        <authorList>
            <person name="Zheng Y."/>
            <person name="Wang C.M."/>
            <person name="Sakai Y."/>
            <person name="Abe K."/>
            <person name="Yokota A."/>
            <person name="Yabe S."/>
        </authorList>
    </citation>
    <scope>NUCLEOTIDE SEQUENCE [LARGE SCALE GENOMIC DNA]</scope>
    <source>
        <strain evidence="2 3">W12</strain>
    </source>
</reference>
<keyword evidence="3" id="KW-1185">Reference proteome</keyword>
<proteinExistence type="predicted"/>
<protein>
    <recommendedName>
        <fullName evidence="1">AB hydrolase-1 domain-containing protein</fullName>
    </recommendedName>
</protein>
<gene>
    <name evidence="2" type="ORF">KDW_04730</name>
</gene>
<dbReference type="InterPro" id="IPR000073">
    <property type="entry name" value="AB_hydrolase_1"/>
</dbReference>
<feature type="domain" description="AB hydrolase-1" evidence="1">
    <location>
        <begin position="23"/>
        <end position="96"/>
    </location>
</feature>
<dbReference type="SUPFAM" id="SSF53474">
    <property type="entry name" value="alpha/beta-Hydrolases"/>
    <property type="match status" value="1"/>
</dbReference>
<name>A0A5J4KJH9_9CHLR</name>
<dbReference type="RefSeq" id="WP_233097590.1">
    <property type="nucleotide sequence ID" value="NZ_BKZW01000001.1"/>
</dbReference>
<dbReference type="EMBL" id="BKZW01000001">
    <property type="protein sequence ID" value="GER86311.1"/>
    <property type="molecule type" value="Genomic_DNA"/>
</dbReference>